<dbReference type="InterPro" id="IPR013525">
    <property type="entry name" value="ABC2_TM"/>
</dbReference>
<dbReference type="InterPro" id="IPR017441">
    <property type="entry name" value="Protein_kinase_ATP_BS"/>
</dbReference>
<keyword evidence="3 8" id="KW-1133">Transmembrane helix</keyword>
<feature type="transmembrane region" description="Helical" evidence="8">
    <location>
        <begin position="1949"/>
        <end position="1970"/>
    </location>
</feature>
<dbReference type="InterPro" id="IPR004843">
    <property type="entry name" value="Calcineurin-like_PHP"/>
</dbReference>
<evidence type="ECO:0000256" key="8">
    <source>
        <dbReference type="SAM" id="Phobius"/>
    </source>
</evidence>
<feature type="compositionally biased region" description="Polar residues" evidence="7">
    <location>
        <begin position="997"/>
        <end position="1022"/>
    </location>
</feature>
<feature type="transmembrane region" description="Helical" evidence="8">
    <location>
        <begin position="2658"/>
        <end position="2685"/>
    </location>
</feature>
<evidence type="ECO:0000256" key="2">
    <source>
        <dbReference type="ARBA" id="ARBA00022692"/>
    </source>
</evidence>
<dbReference type="InterPro" id="IPR000719">
    <property type="entry name" value="Prot_kinase_dom"/>
</dbReference>
<feature type="transmembrane region" description="Helical" evidence="8">
    <location>
        <begin position="935"/>
        <end position="961"/>
    </location>
</feature>
<dbReference type="Gene3D" id="3.60.21.10">
    <property type="match status" value="1"/>
</dbReference>
<comment type="catalytic activity">
    <reaction evidence="5">
        <text>O-phospho-L-threonyl-[protein] + H2O = L-threonyl-[protein] + phosphate</text>
        <dbReference type="Rhea" id="RHEA:47004"/>
        <dbReference type="Rhea" id="RHEA-COMP:11060"/>
        <dbReference type="Rhea" id="RHEA-COMP:11605"/>
        <dbReference type="ChEBI" id="CHEBI:15377"/>
        <dbReference type="ChEBI" id="CHEBI:30013"/>
        <dbReference type="ChEBI" id="CHEBI:43474"/>
        <dbReference type="ChEBI" id="CHEBI:61977"/>
        <dbReference type="EC" id="3.1.3.16"/>
    </reaction>
</comment>
<feature type="region of interest" description="Disordered" evidence="7">
    <location>
        <begin position="2888"/>
        <end position="2909"/>
    </location>
</feature>
<dbReference type="PANTHER" id="PTHR19229:SF260">
    <property type="entry name" value="ABC TRANSPORTER DOMAIN-CONTAINING PROTEIN"/>
    <property type="match status" value="1"/>
</dbReference>
<dbReference type="SUPFAM" id="SSF52540">
    <property type="entry name" value="P-loop containing nucleoside triphosphate hydrolases"/>
    <property type="match status" value="2"/>
</dbReference>
<feature type="transmembrane region" description="Helical" evidence="8">
    <location>
        <begin position="2581"/>
        <end position="2604"/>
    </location>
</feature>
<feature type="transmembrane region" description="Helical" evidence="8">
    <location>
        <begin position="1911"/>
        <end position="1929"/>
    </location>
</feature>
<dbReference type="Pfam" id="PF00005">
    <property type="entry name" value="ABC_tran"/>
    <property type="match status" value="1"/>
</dbReference>
<feature type="compositionally biased region" description="Basic and acidic residues" evidence="7">
    <location>
        <begin position="981"/>
        <end position="996"/>
    </location>
</feature>
<feature type="coiled-coil region" evidence="6">
    <location>
        <begin position="876"/>
        <end position="924"/>
    </location>
</feature>
<dbReference type="PROSITE" id="PS00107">
    <property type="entry name" value="PROTEIN_KINASE_ATP"/>
    <property type="match status" value="1"/>
</dbReference>
<dbReference type="FunFam" id="3.60.21.10:FF:000285">
    <property type="entry name" value="Serine/threonine-protein phosphatase"/>
    <property type="match status" value="1"/>
</dbReference>
<dbReference type="SUPFAM" id="SSF56112">
    <property type="entry name" value="Protein kinase-like (PK-like)"/>
    <property type="match status" value="1"/>
</dbReference>
<dbReference type="Gene3D" id="3.40.50.300">
    <property type="entry name" value="P-loop containing nucleotide triphosphate hydrolases"/>
    <property type="match status" value="2"/>
</dbReference>
<feature type="compositionally biased region" description="Low complexity" evidence="7">
    <location>
        <begin position="3083"/>
        <end position="3095"/>
    </location>
</feature>
<dbReference type="PROSITE" id="PS50893">
    <property type="entry name" value="ABC_TRANSPORTER_2"/>
    <property type="match status" value="2"/>
</dbReference>
<feature type="region of interest" description="Disordered" evidence="7">
    <location>
        <begin position="560"/>
        <end position="587"/>
    </location>
</feature>
<feature type="region of interest" description="Disordered" evidence="7">
    <location>
        <begin position="1531"/>
        <end position="1603"/>
    </location>
</feature>
<dbReference type="Gene3D" id="1.10.510.10">
    <property type="entry name" value="Transferase(Phosphotransferase) domain 1"/>
    <property type="match status" value="1"/>
</dbReference>
<feature type="region of interest" description="Disordered" evidence="7">
    <location>
        <begin position="1082"/>
        <end position="1104"/>
    </location>
</feature>
<dbReference type="GO" id="GO:0004722">
    <property type="term" value="F:protein serine/threonine phosphatase activity"/>
    <property type="evidence" value="ECO:0007669"/>
    <property type="project" value="UniProtKB-EC"/>
</dbReference>
<feature type="transmembrane region" description="Helical" evidence="8">
    <location>
        <begin position="2624"/>
        <end position="2652"/>
    </location>
</feature>
<evidence type="ECO:0000256" key="5">
    <source>
        <dbReference type="RuleBase" id="RU004273"/>
    </source>
</evidence>
<evidence type="ECO:0000256" key="1">
    <source>
        <dbReference type="ARBA" id="ARBA00004141"/>
    </source>
</evidence>
<feature type="compositionally biased region" description="Low complexity" evidence="7">
    <location>
        <begin position="1544"/>
        <end position="1556"/>
    </location>
</feature>
<feature type="compositionally biased region" description="Polar residues" evidence="7">
    <location>
        <begin position="463"/>
        <end position="476"/>
    </location>
</feature>
<dbReference type="InterPro" id="IPR011009">
    <property type="entry name" value="Kinase-like_dom_sf"/>
</dbReference>
<dbReference type="Pfam" id="PF00069">
    <property type="entry name" value="Pkinase"/>
    <property type="match status" value="1"/>
</dbReference>
<feature type="compositionally biased region" description="Basic and acidic residues" evidence="7">
    <location>
        <begin position="452"/>
        <end position="462"/>
    </location>
</feature>
<dbReference type="Proteomes" id="UP000005239">
    <property type="component" value="Unassembled WGS sequence"/>
</dbReference>
<dbReference type="GO" id="GO:0016887">
    <property type="term" value="F:ATP hydrolysis activity"/>
    <property type="evidence" value="ECO:0007669"/>
    <property type="project" value="InterPro"/>
</dbReference>
<evidence type="ECO:0000256" key="6">
    <source>
        <dbReference type="SAM" id="Coils"/>
    </source>
</evidence>
<sequence length="3666" mass="405944">MSKHKREMAPVGTIFPVFQNKYVVSKLLGSGGMGDVYEVYLQRDRTMKYALKTESLRTPWHSKRLKIECLVLESLQASCFNKTHFARIADSGMNDRNCFYVMDLMGHSLSDIYVLMCKERFTLHTTIHIARQTLKAIESLHNLGWLHRDIKPGNFAIGLAPKDTIVHVIDFGTAKRYLDVHGRLRVPRKVVRTAATLCYCSMRAHNNKEQGRRDDLEMWLYMICEFLHRNNLTWKGVRKISEIFARKCALLTRPEQLLQEKKIIVPLHFIPIIHRVFNMQYWDEIEFNAVRAELDVIVEQEKVNMRLPLDWIGKVMPDKPKPVQVSNELAKDKKMEFKKETAESKLENEIREWYRVRGNERTTTQIQKEMKLILNYKKGRDDSVRERRTGATRGTTTTTSSSEKSSEKSCKKVRDGPSKVEKKPVFEGNSILKGEMSEETCRSSSAKSGQTTDKRGERDSEVTCRSATSKSVNSGQKTDKWAQKDSKQEENWSSLDSDAVAFQNGSFVAVQSLDHIQFANISSIDGNFATRNTRYRNSSTHDVKPLTLIDSPEDIVPFHFIPDPQESRGKRQKRDSQEDELAQAKKNVTDLTNEIGNITEKLKKKEEEASTENEKYQTAKASVDTLEKPVAAWKDAEKARLEWESANEELTNSNTELDEATKNLKAANETLDAAEKEFERVEGEPAQLDEAIAKFEKIDPTCSALQTEVNKLKKELPKLQKAVTNAKNKLSAYEVEVTRAGCKGKDGESRCSAKLQVLSDRIDAKNEAQVAYDAALIDNKEKSEKFALCEPEWTKLKGEMAKLRVNLAEPRHGTNLLKAESDVQTAKETQAPLLEDFYNAVKAQNKAAEKEQLAQQSYDDKASKVPVDGDELSKAYNAAKDVLENANDLMNAVDKEVNQLKNRLKEKNIELAQANAKVEALKQSEAKGDERTTDAAMYIGIGAGCGIILIILVIGGILFAVKQRKSKVKEEPSPTINPDALKYEKVPALEKSRQETATRSNSNQRVTSAKSNTNVAANQPNSAPEATPTPKAAPPQSNANVKPAAPLQPAEAEVRATPLVKNEKITDMEIEYIDPHPLVNEVAKPKSSSSKPGGGDLPHGKQKWAKTKAIAMRGGDEVMEPMPDDQMLHSNQNEEQMELECEDTQYERSTTGKLTKLSGAALLDEHPEDKLTVAMATPLAAMILIAVSRVMNIPYGTLKQTMVAVREILKTEKMLVTCGAPAVIFGDVHGQVGDLTRLLTLVAWDAANPSRKLDLNGERFVFCGDYVDRGNRQVEVLELLFCLKIMYPNNVFLVRGNHETRDINMRHGFRDELISRYGEDEGKKLYEMYNEVFAHLPIACVIGGQILCVHGGISPLLTKLEDINNIPKPLYNIADSQLAQDILWADPMIGLTGTKPNNVRGISNYFGEDTLDAALKQLGLSMVVCGHRIPRNGVAAFANKLKLVTVFTATNAGSASRKNSGAALRVFKDFTIQALIIHKYYSAAIHGVTHKENNEKDDDYAVHKEDELPELNMFDTIYPWSTLLRRQLKEEAAMADKKKPEPAKPAAGKPATGKSAEAPKTKTTEKTAQAPTLATTQPLSATQGAEGAQAKTQPGPDNGGYVTRDQERSWFKRICHLSWTELKRYRRNIPYSIAIHSAPALAALCIWGIMSFMKIDPSQIHSHAATHIAAYDEFPLTGETSRRVRVYFDEDSKSPLMDGLKKRFKKLGETNKYDALVRDNIMDKTTFGKYISIFQAKNMSFLFHVTAASKEGGLEDGYIAEVAMLLNEAYKQVLEGAPESNEPLKQRMHTTISPLFNYPVHLVMNVLLYVHATLQILHVIRMVSYIVEEKESGLKTLLRTMGVSSKEYYVTHAVVYFLILTVNSLLLYAPVCIIIRFHYYGSLLLGLLAYNACMVMFGLMVSTLFSARDGIGRVIFAVGVILHLETYLTQPTFTIGRGMLTSLNFASAFHYYMASISHAAVLGLPGFPLLSDISMRMFGILALVMMVVDCLVLLGMLMYLSIVYPGGQERGAPWYFLFTNGFWSGAPRPSNLMEDQNWTRQAETGKRCIIYDGVDVESRLEAVSFECYADQVLGIYGHKNSGRSTLLRLAAMIQKPDAGSVFIMEDDMVNMDHLNIIGFMDSTTAPLFEHLNVLEHMELFARLRRSDEEEQLMAILRCLELDEYASVSTLNASMKRRLQLGLAYTGGTKIMILDQPTEGCDLYTRTMIRDFIAANKAGRTTIGIFSSASETDALCDRIALIARGYVLSCGSLDWMIETFGGFTSVLTIYPKEDYFTEALRTKLKSFFTDKLPDANIVVDVGHNFTVLVKNEMTEQIGEILATLDRAPEQWGMSYAEVQRLTVERMYSMLDHSEATEDSLKTDRAYVQDIDRILTSPRYSLFSLIGCQINVVAKRKTLFALRFMLNLFTQMTAFALVFFLALFLMALFAQRNLSPDMDISPTNFPVMRLLGTKDAVDFASSKYGLKAEVLDPKKLTMDHEQHSEWLYQYPAPLIGIFDKDGVVDTMSMSSLRMGKLFATTLADNYRLRDKGKDLIKFKVVSMILTEKYANMKELLNIIKSRDSHVLLGMTAVEEIKMVSASWFVWLISCFCMAFSLSLCSLFPAYESSSGVLRHMRIPSDGTPTVVYWATVAVMDLGLHLLILAIFCFGPIYYVGPPSAVGFGLIFLSWIGAFLSVVPLVYIVAAYVAIPIKVFAIVMLTLLWLPFCVVASYYFTNFSFVATQFSLSDDSAIRTLLMFSPVHASSLLTTFVPCLTGQERYTEKIADTKVLIETVKMLLIFSWAHAPAWFILLTIASKSLRRLLSKMYYKIAITEFNEPPEFNLPKQMAIANGGDDDDISVEGNTKPGKNKTAKTGEEKGYDQLPGLKNRDIIVAKKDLERAANNTVYDNLAGDPATPHKSMMKSVKRGDKTMKSVMGKLKTPAGKKSSAEVEVEPGAPLVAAHPAPPAAAMTSPPPTTAVTPPDVPSSKKKSSKPGAKDEPPKEVLPARIALVADSVKKVKPTPQKTDPQPKTDEKNSKESKGAPPPTGSAKGDKKDATAPAPQVSAKGAKDSKGAPAPVGSAKGDKKDAPAPQGSVKGDKKPAAAQVTPATPAQPKTDEKNSKESKGAPAPAGSVKREDKKEPAKPATPAPPAPAAAAPKPAEKKSETKKVEPKTDPQDKNKNAVTNMKAIEATRKDLVDDKKTPAALTPSGKTPTKADATKDTQGATPVPTPKNTFKKRSGAGRDESDVVASSTVHNNEDESADSDPDDVVVVSSLCCGLGGGGARGAAGADVKAAGTAPKSDEAAKSLLPQKEQERPYNALQTITQKLGGPGIGTGVGADGMTTMARSRLTLSLHKPNEASKQRRMVKLDAPVAAECEEDGLTMYDVYVNHKRSPQQFRLEGAIVNVKKGASVVVFGDATTSAAMLDVLTQDAIATRGAIAVAGKAHEDARIASIRDHMALSDFLTVREHLEQTATSYGIRYLTIVDRLLELVGITDKEQWIIRDLQMPDRLLVSLCTALMNRPHLIVLDEPISALCPTSSLTMWYTLSIIRNLWGTVVMTQTRSPMEVEMLASHILLTQPRVVCDILQPYDIKQRYLTQLFVRVALRQGADKKTISAIMISQLQAREYRTEARSEEVLSFVVELASRKLNVAFKQVCGFLLNLPVSFTVSTLPLDAAFESGGR</sequence>
<reference evidence="10" key="1">
    <citation type="journal article" date="2008" name="Nat. Genet.">
        <title>The Pristionchus pacificus genome provides a unique perspective on nematode lifestyle and parasitism.</title>
        <authorList>
            <person name="Dieterich C."/>
            <person name="Clifton S.W."/>
            <person name="Schuster L.N."/>
            <person name="Chinwalla A."/>
            <person name="Delehaunty K."/>
            <person name="Dinkelacker I."/>
            <person name="Fulton L."/>
            <person name="Fulton R."/>
            <person name="Godfrey J."/>
            <person name="Minx P."/>
            <person name="Mitreva M."/>
            <person name="Roeseler W."/>
            <person name="Tian H."/>
            <person name="Witte H."/>
            <person name="Yang S.P."/>
            <person name="Wilson R.K."/>
            <person name="Sommer R.J."/>
        </authorList>
    </citation>
    <scope>NUCLEOTIDE SEQUENCE [LARGE SCALE GENOMIC DNA]</scope>
    <source>
        <strain evidence="10">PS312</strain>
    </source>
</reference>
<dbReference type="GO" id="GO:0140359">
    <property type="term" value="F:ABC-type transporter activity"/>
    <property type="evidence" value="ECO:0007669"/>
    <property type="project" value="InterPro"/>
</dbReference>
<dbReference type="Pfam" id="PF12698">
    <property type="entry name" value="ABC2_membrane_3"/>
    <property type="match status" value="1"/>
</dbReference>
<feature type="compositionally biased region" description="Basic and acidic residues" evidence="7">
    <location>
        <begin position="404"/>
        <end position="425"/>
    </location>
</feature>
<dbReference type="GO" id="GO:0005319">
    <property type="term" value="F:lipid transporter activity"/>
    <property type="evidence" value="ECO:0000318"/>
    <property type="project" value="GO_Central"/>
</dbReference>
<reference evidence="9" key="2">
    <citation type="submission" date="2022-06" db="UniProtKB">
        <authorList>
            <consortium name="EnsemblMetazoa"/>
        </authorList>
    </citation>
    <scope>IDENTIFICATION</scope>
    <source>
        <strain evidence="9">PS312</strain>
    </source>
</reference>
<dbReference type="Pfam" id="PF00149">
    <property type="entry name" value="Metallophos"/>
    <property type="match status" value="1"/>
</dbReference>
<dbReference type="InterPro" id="IPR003439">
    <property type="entry name" value="ABC_transporter-like_ATP-bd"/>
</dbReference>
<dbReference type="CDD" id="cd00144">
    <property type="entry name" value="MPP_PPP_family"/>
    <property type="match status" value="1"/>
</dbReference>
<feature type="compositionally biased region" description="Polar residues" evidence="7">
    <location>
        <begin position="442"/>
        <end position="451"/>
    </location>
</feature>
<evidence type="ECO:0000313" key="9">
    <source>
        <dbReference type="EnsemblMetazoa" id="PPA01034.1"/>
    </source>
</evidence>
<feature type="transmembrane region" description="Helical" evidence="8">
    <location>
        <begin position="1848"/>
        <end position="1871"/>
    </location>
</feature>
<keyword evidence="2 8" id="KW-0812">Transmembrane</keyword>
<protein>
    <recommendedName>
        <fullName evidence="5">Serine/threonine-protein phosphatase</fullName>
        <ecNumber evidence="5">3.1.3.16</ecNumber>
    </recommendedName>
</protein>
<accession>A0A8R1Y717</accession>
<dbReference type="GO" id="GO:0004672">
    <property type="term" value="F:protein kinase activity"/>
    <property type="evidence" value="ECO:0007669"/>
    <property type="project" value="InterPro"/>
</dbReference>
<dbReference type="SUPFAM" id="SSF56300">
    <property type="entry name" value="Metallo-dependent phosphatases"/>
    <property type="match status" value="1"/>
</dbReference>
<feature type="compositionally biased region" description="Basic and acidic residues" evidence="7">
    <location>
        <begin position="3115"/>
        <end position="3124"/>
    </location>
</feature>
<feature type="transmembrane region" description="Helical" evidence="8">
    <location>
        <begin position="1977"/>
        <end position="2000"/>
    </location>
</feature>
<dbReference type="SMART" id="SM00156">
    <property type="entry name" value="PP2Ac"/>
    <property type="match status" value="1"/>
</dbReference>
<feature type="transmembrane region" description="Helical" evidence="8">
    <location>
        <begin position="2404"/>
        <end position="2428"/>
    </location>
</feature>
<dbReference type="PANTHER" id="PTHR19229">
    <property type="entry name" value="ATP-BINDING CASSETTE TRANSPORTER SUBFAMILY A ABCA"/>
    <property type="match status" value="1"/>
</dbReference>
<dbReference type="GO" id="GO:0042626">
    <property type="term" value="F:ATPase-coupled transmembrane transporter activity"/>
    <property type="evidence" value="ECO:0000318"/>
    <property type="project" value="GO_Central"/>
</dbReference>
<dbReference type="InterPro" id="IPR026082">
    <property type="entry name" value="ABCA"/>
</dbReference>
<feature type="compositionally biased region" description="Basic and acidic residues" evidence="7">
    <location>
        <begin position="379"/>
        <end position="389"/>
    </location>
</feature>
<dbReference type="PROSITE" id="PS00125">
    <property type="entry name" value="SER_THR_PHOSPHATASE"/>
    <property type="match status" value="1"/>
</dbReference>
<feature type="compositionally biased region" description="Basic and acidic residues" evidence="7">
    <location>
        <begin position="3141"/>
        <end position="3162"/>
    </location>
</feature>
<keyword evidence="4 8" id="KW-0472">Membrane</keyword>
<dbReference type="GO" id="GO:0016020">
    <property type="term" value="C:membrane"/>
    <property type="evidence" value="ECO:0007669"/>
    <property type="project" value="UniProtKB-SubCell"/>
</dbReference>
<feature type="compositionally biased region" description="Basic and acidic residues" evidence="7">
    <location>
        <begin position="1531"/>
        <end position="1542"/>
    </location>
</feature>
<feature type="compositionally biased region" description="Low complexity" evidence="7">
    <location>
        <begin position="1566"/>
        <end position="1579"/>
    </location>
</feature>
<feature type="compositionally biased region" description="Low complexity" evidence="7">
    <location>
        <begin position="2939"/>
        <end position="2961"/>
    </location>
</feature>
<feature type="region of interest" description="Disordered" evidence="7">
    <location>
        <begin position="379"/>
        <end position="490"/>
    </location>
</feature>
<feature type="compositionally biased region" description="Basic and acidic residues" evidence="7">
    <location>
        <begin position="3008"/>
        <end position="3021"/>
    </location>
</feature>
<evidence type="ECO:0000256" key="7">
    <source>
        <dbReference type="SAM" id="MobiDB-lite"/>
    </source>
</evidence>
<name>A0A2A6BV65_PRIPA</name>
<dbReference type="FunFam" id="1.10.510.10:FF:000967">
    <property type="entry name" value="Protein CBG11274"/>
    <property type="match status" value="1"/>
</dbReference>
<feature type="compositionally biased region" description="Basic and acidic residues" evidence="7">
    <location>
        <begin position="3096"/>
        <end position="3106"/>
    </location>
</feature>
<feature type="transmembrane region" description="Helical" evidence="8">
    <location>
        <begin position="2692"/>
        <end position="2713"/>
    </location>
</feature>
<dbReference type="PROSITE" id="PS50011">
    <property type="entry name" value="PROTEIN_KINASE_DOM"/>
    <property type="match status" value="1"/>
</dbReference>
<feature type="transmembrane region" description="Helical" evidence="8">
    <location>
        <begin position="2775"/>
        <end position="2794"/>
    </location>
</feature>
<accession>A0A2A6BV65</accession>
<keyword evidence="10" id="KW-1185">Reference proteome</keyword>
<organism evidence="9 10">
    <name type="scientific">Pristionchus pacificus</name>
    <name type="common">Parasitic nematode worm</name>
    <dbReference type="NCBI Taxonomy" id="54126"/>
    <lineage>
        <taxon>Eukaryota</taxon>
        <taxon>Metazoa</taxon>
        <taxon>Ecdysozoa</taxon>
        <taxon>Nematoda</taxon>
        <taxon>Chromadorea</taxon>
        <taxon>Rhabditida</taxon>
        <taxon>Rhabditina</taxon>
        <taxon>Diplogasteromorpha</taxon>
        <taxon>Diplogasteroidea</taxon>
        <taxon>Neodiplogasteridae</taxon>
        <taxon>Pristionchus</taxon>
    </lineage>
</organism>
<comment type="similarity">
    <text evidence="5">Belongs to the PPP phosphatase family.</text>
</comment>
<dbReference type="InterPro" id="IPR006186">
    <property type="entry name" value="Ser/Thr-sp_prot-phosphatase"/>
</dbReference>
<evidence type="ECO:0000313" key="10">
    <source>
        <dbReference type="Proteomes" id="UP000005239"/>
    </source>
</evidence>
<feature type="region of interest" description="Disordered" evidence="7">
    <location>
        <begin position="3278"/>
        <end position="3297"/>
    </location>
</feature>
<gene>
    <name evidence="9" type="primary">WBGene00090588</name>
</gene>
<comment type="subcellular location">
    <subcellularLocation>
        <location evidence="1">Membrane</location>
        <topology evidence="1">Multi-pass membrane protein</topology>
    </subcellularLocation>
</comment>
<feature type="compositionally biased region" description="Basic and acidic residues" evidence="7">
    <location>
        <begin position="477"/>
        <end position="490"/>
    </location>
</feature>
<dbReference type="GO" id="GO:0005524">
    <property type="term" value="F:ATP binding"/>
    <property type="evidence" value="ECO:0007669"/>
    <property type="project" value="UniProtKB-UniRule"/>
</dbReference>
<dbReference type="EC" id="3.1.3.16" evidence="5"/>
<dbReference type="GO" id="GO:0006869">
    <property type="term" value="P:lipid transport"/>
    <property type="evidence" value="ECO:0000318"/>
    <property type="project" value="GO_Central"/>
</dbReference>
<dbReference type="InterPro" id="IPR027417">
    <property type="entry name" value="P-loop_NTPase"/>
</dbReference>
<keyword evidence="6" id="KW-0175">Coiled coil</keyword>
<proteinExistence type="inferred from homology"/>
<feature type="compositionally biased region" description="Low complexity" evidence="7">
    <location>
        <begin position="391"/>
        <end position="403"/>
    </location>
</feature>
<feature type="region of interest" description="Disordered" evidence="7">
    <location>
        <begin position="2841"/>
        <end position="2860"/>
    </location>
</feature>
<keyword evidence="5" id="KW-0378">Hydrolase</keyword>
<feature type="region of interest" description="Disordered" evidence="7">
    <location>
        <begin position="966"/>
        <end position="1055"/>
    </location>
</feature>
<feature type="region of interest" description="Disordered" evidence="7">
    <location>
        <begin position="2939"/>
        <end position="3248"/>
    </location>
</feature>
<feature type="compositionally biased region" description="Basic and acidic residues" evidence="7">
    <location>
        <begin position="3172"/>
        <end position="3184"/>
    </location>
</feature>
<dbReference type="EnsemblMetazoa" id="PPA01034.1">
    <property type="protein sequence ID" value="PPA01034.1"/>
    <property type="gene ID" value="WBGene00090588"/>
</dbReference>
<dbReference type="SMART" id="SM00220">
    <property type="entry name" value="S_TKc"/>
    <property type="match status" value="1"/>
</dbReference>
<dbReference type="InterPro" id="IPR029052">
    <property type="entry name" value="Metallo-depent_PP-like"/>
</dbReference>
<dbReference type="Gene3D" id="1.10.287.1490">
    <property type="match status" value="1"/>
</dbReference>
<evidence type="ECO:0000256" key="3">
    <source>
        <dbReference type="ARBA" id="ARBA00022989"/>
    </source>
</evidence>
<dbReference type="PRINTS" id="PR00114">
    <property type="entry name" value="STPHPHTASE"/>
</dbReference>
<feature type="transmembrane region" description="Helical" evidence="8">
    <location>
        <begin position="1806"/>
        <end position="1827"/>
    </location>
</feature>
<evidence type="ECO:0000256" key="4">
    <source>
        <dbReference type="ARBA" id="ARBA00023136"/>
    </source>
</evidence>
<feature type="transmembrane region" description="Helical" evidence="8">
    <location>
        <begin position="1877"/>
        <end position="1899"/>
    </location>
</feature>